<dbReference type="SUPFAM" id="SSF46894">
    <property type="entry name" value="C-terminal effector domain of the bipartite response regulators"/>
    <property type="match status" value="1"/>
</dbReference>
<feature type="domain" description="HTH luxR-type" evidence="3">
    <location>
        <begin position="817"/>
        <end position="881"/>
    </location>
</feature>
<gene>
    <name evidence="4" type="ORF">ACFQS1_13875</name>
</gene>
<name>A0ABW2HPD3_9ACTN</name>
<dbReference type="Pfam" id="PF13191">
    <property type="entry name" value="AAA_16"/>
    <property type="match status" value="1"/>
</dbReference>
<dbReference type="SUPFAM" id="SSF52540">
    <property type="entry name" value="P-loop containing nucleoside triphosphate hydrolases"/>
    <property type="match status" value="1"/>
</dbReference>
<dbReference type="EMBL" id="JBHTBJ010000008">
    <property type="protein sequence ID" value="MFC7275078.1"/>
    <property type="molecule type" value="Genomic_DNA"/>
</dbReference>
<dbReference type="RefSeq" id="WP_378967801.1">
    <property type="nucleotide sequence ID" value="NZ_JBHTBJ010000008.1"/>
</dbReference>
<keyword evidence="5" id="KW-1185">Reference proteome</keyword>
<dbReference type="Gene3D" id="1.10.10.10">
    <property type="entry name" value="Winged helix-like DNA-binding domain superfamily/Winged helix DNA-binding domain"/>
    <property type="match status" value="1"/>
</dbReference>
<sequence>MIRGRRAEIEALTALLDAACAGTGGALVLRGEAGIGKSALLEQTAAAAGGRGFRVLGTAGVQAEVLIPYAGLDRLTRALALPTGPATQPYRLATALLEALGAAGDPVLVAVEDVQWLDEASWAALAFAARRLGADPIAIVLTARDGDDVSGRLAAAGLAERRLESLGPDDSAALLAAVAPGLSPVLAARVLEQAAGNPLGLVELGMAASRGGGAALLPARLPLSERLERTFAGLVAELPPITRGLLLVAALDDGDDFDELIGACARMTGAPVVADDIEPAVTTRLVRVDDQFRVRFRHPLLRSALRQAATVAQRRRAHAALAGTVADPERRVWHRAAAAAGADEALARELTETARRAQHRQAATIAVEAFERAARLSAEPGARGGRLLAAANAAAEQGDPATVVRLLAEVPEQWLSATDRAWHGLLREVFLGTGWSGGDRFASFVEAVETMCREGDTDMALESLLAICLRVYWTVPDPETAGRLLAAAESVGVPPGDPRLVAVLAQVAPVARGAFCLKQMRTLRTSGEANPRELFELGLGAGAIGAFSLGVSFHAAAQVELRAQGRIGLLAKSLVSHALQAAHLGDARTALGLAAEGEQLVAESGERNWLPTAWIVSGFAEALRGDVAAAHRHADQAEAVLMPGGRHPLLALVRQVRGTAALAAGRPGEAFRELRRVYDPADAGHHGHTRLMLLGFLAEAALGCGELDELRRLAGEMAPLGAGRSPALLAGLRFARAVLGDSAESFAEALAEDVEWPFERARLELAYGVWLRRQRRAAECRPLLRAAADTFDALGATAWADRARAELRASGETLRRPAEAAQGLTPQELQIARLAADGLSNKDIADRLFLSPRTVTTHLSRIYPKLGIRSRGELSRALRTA</sequence>
<dbReference type="CDD" id="cd06170">
    <property type="entry name" value="LuxR_C_like"/>
    <property type="match status" value="1"/>
</dbReference>
<dbReference type="InterPro" id="IPR041664">
    <property type="entry name" value="AAA_16"/>
</dbReference>
<keyword evidence="1" id="KW-0547">Nucleotide-binding</keyword>
<organism evidence="4 5">
    <name type="scientific">Paractinoplanes rhizophilus</name>
    <dbReference type="NCBI Taxonomy" id="1416877"/>
    <lineage>
        <taxon>Bacteria</taxon>
        <taxon>Bacillati</taxon>
        <taxon>Actinomycetota</taxon>
        <taxon>Actinomycetes</taxon>
        <taxon>Micromonosporales</taxon>
        <taxon>Micromonosporaceae</taxon>
        <taxon>Paractinoplanes</taxon>
    </lineage>
</organism>
<evidence type="ECO:0000256" key="1">
    <source>
        <dbReference type="ARBA" id="ARBA00022741"/>
    </source>
</evidence>
<dbReference type="PROSITE" id="PS50043">
    <property type="entry name" value="HTH_LUXR_2"/>
    <property type="match status" value="1"/>
</dbReference>
<dbReference type="PANTHER" id="PTHR16305:SF35">
    <property type="entry name" value="TRANSCRIPTIONAL ACTIVATOR DOMAIN"/>
    <property type="match status" value="1"/>
</dbReference>
<keyword evidence="2" id="KW-0067">ATP-binding</keyword>
<evidence type="ECO:0000259" key="3">
    <source>
        <dbReference type="PROSITE" id="PS50043"/>
    </source>
</evidence>
<dbReference type="InterPro" id="IPR000792">
    <property type="entry name" value="Tscrpt_reg_LuxR_C"/>
</dbReference>
<proteinExistence type="predicted"/>
<evidence type="ECO:0000256" key="2">
    <source>
        <dbReference type="ARBA" id="ARBA00022840"/>
    </source>
</evidence>
<protein>
    <submittedName>
        <fullName evidence="4">AAA family ATPase</fullName>
    </submittedName>
</protein>
<dbReference type="PRINTS" id="PR00038">
    <property type="entry name" value="HTHLUXR"/>
</dbReference>
<dbReference type="InterPro" id="IPR036388">
    <property type="entry name" value="WH-like_DNA-bd_sf"/>
</dbReference>
<reference evidence="5" key="1">
    <citation type="journal article" date="2019" name="Int. J. Syst. Evol. Microbiol.">
        <title>The Global Catalogue of Microorganisms (GCM) 10K type strain sequencing project: providing services to taxonomists for standard genome sequencing and annotation.</title>
        <authorList>
            <consortium name="The Broad Institute Genomics Platform"/>
            <consortium name="The Broad Institute Genome Sequencing Center for Infectious Disease"/>
            <person name="Wu L."/>
            <person name="Ma J."/>
        </authorList>
    </citation>
    <scope>NUCLEOTIDE SEQUENCE [LARGE SCALE GENOMIC DNA]</scope>
    <source>
        <strain evidence="5">XZYJT-10</strain>
    </source>
</reference>
<dbReference type="InterPro" id="IPR027417">
    <property type="entry name" value="P-loop_NTPase"/>
</dbReference>
<dbReference type="Pfam" id="PF00196">
    <property type="entry name" value="GerE"/>
    <property type="match status" value="1"/>
</dbReference>
<dbReference type="InterPro" id="IPR016032">
    <property type="entry name" value="Sig_transdc_resp-reg_C-effctor"/>
</dbReference>
<evidence type="ECO:0000313" key="5">
    <source>
        <dbReference type="Proteomes" id="UP001596548"/>
    </source>
</evidence>
<dbReference type="PROSITE" id="PS00622">
    <property type="entry name" value="HTH_LUXR_1"/>
    <property type="match status" value="1"/>
</dbReference>
<accession>A0ABW2HPD3</accession>
<evidence type="ECO:0000313" key="4">
    <source>
        <dbReference type="EMBL" id="MFC7275078.1"/>
    </source>
</evidence>
<dbReference type="Proteomes" id="UP001596548">
    <property type="component" value="Unassembled WGS sequence"/>
</dbReference>
<comment type="caution">
    <text evidence="4">The sequence shown here is derived from an EMBL/GenBank/DDBJ whole genome shotgun (WGS) entry which is preliminary data.</text>
</comment>
<dbReference type="SMART" id="SM00421">
    <property type="entry name" value="HTH_LUXR"/>
    <property type="match status" value="1"/>
</dbReference>
<dbReference type="PANTHER" id="PTHR16305">
    <property type="entry name" value="TESTICULAR SOLUBLE ADENYLYL CYCLASE"/>
    <property type="match status" value="1"/>
</dbReference>